<dbReference type="EMBL" id="JAEKNQ010000053">
    <property type="protein sequence ID" value="MBJ7604111.1"/>
    <property type="molecule type" value="Genomic_DNA"/>
</dbReference>
<dbReference type="InterPro" id="IPR027417">
    <property type="entry name" value="P-loop_NTPase"/>
</dbReference>
<proteinExistence type="predicted"/>
<gene>
    <name evidence="1" type="ORF">JF888_13105</name>
</gene>
<reference evidence="1 2" key="1">
    <citation type="submission" date="2020-10" db="EMBL/GenBank/DDBJ databases">
        <title>Ca. Dormibacterota MAGs.</title>
        <authorList>
            <person name="Montgomery K."/>
        </authorList>
    </citation>
    <scope>NUCLEOTIDE SEQUENCE [LARGE SCALE GENOMIC DNA]</scope>
    <source>
        <strain evidence="1">SC8811_S16_3</strain>
    </source>
</reference>
<evidence type="ECO:0000313" key="2">
    <source>
        <dbReference type="Proteomes" id="UP000620075"/>
    </source>
</evidence>
<name>A0A934KIB7_9BACT</name>
<comment type="caution">
    <text evidence="1">The sequence shown here is derived from an EMBL/GenBank/DDBJ whole genome shotgun (WGS) entry which is preliminary data.</text>
</comment>
<dbReference type="AlphaFoldDB" id="A0A934KIB7"/>
<sequence>MTSALRPATLAALRRSGHVRESVRDELRRNLLFRLRSGEARLPGIVGYDHTVLPQLANALIAGHDMILLGERGQAKSRIMRSLVELLDELTPVITGCEINDHPYDPICRRCRDLLQERGEDTPVAWLGRSERYGEKLATPDISIADLIGEVDPIKVAEGRYLADELTIHYGLIPRCHRGIFGINELPDLAERIQVGLLNIMEEKDVQIRGYRVRMPLDLVVVASANPEDYTSRGRIITPLKDRFGSQIRTHYPLAIEEEVAIMEAEGSAPPAGVQVLVPGFMKEIVAEMTHLARRSPHISQSSGVSVRMSIGNLESLSANAIRRSARLGEELAVPRISDLAYLVPSTAGRVEIEALDEGKEEQVLERIRRGAVAAVFGRHFAPSQFESLVGRFDEGQVIEVGESLPAASYGRAFDSGAELGPALRRLQLPDRPEVRASALEFLLEGLHLAKRLNKEDMNDRVIYRR</sequence>
<dbReference type="PANTHER" id="PTHR30267:SF2">
    <property type="entry name" value="PROTEIN PRKA"/>
    <property type="match status" value="1"/>
</dbReference>
<dbReference type="Gene3D" id="3.40.50.300">
    <property type="entry name" value="P-loop containing nucleotide triphosphate hydrolases"/>
    <property type="match status" value="1"/>
</dbReference>
<dbReference type="Proteomes" id="UP000620075">
    <property type="component" value="Unassembled WGS sequence"/>
</dbReference>
<dbReference type="RefSeq" id="WP_338181197.1">
    <property type="nucleotide sequence ID" value="NZ_JAEKNQ010000053.1"/>
</dbReference>
<dbReference type="SUPFAM" id="SSF52540">
    <property type="entry name" value="P-loop containing nucleoside triphosphate hydrolases"/>
    <property type="match status" value="1"/>
</dbReference>
<evidence type="ECO:0000313" key="1">
    <source>
        <dbReference type="EMBL" id="MBJ7604111.1"/>
    </source>
</evidence>
<dbReference type="FunFam" id="3.40.50.300:FF:000841">
    <property type="entry name" value="Magnesium protoporphyrin chelatase"/>
    <property type="match status" value="1"/>
</dbReference>
<dbReference type="GO" id="GO:0004672">
    <property type="term" value="F:protein kinase activity"/>
    <property type="evidence" value="ECO:0007669"/>
    <property type="project" value="TreeGrafter"/>
</dbReference>
<dbReference type="PANTHER" id="PTHR30267">
    <property type="entry name" value="PROTEIN KINASE PRKA"/>
    <property type="match status" value="1"/>
</dbReference>
<organism evidence="1 2">
    <name type="scientific">Candidatus Dormiibacter inghamiae</name>
    <dbReference type="NCBI Taxonomy" id="3127013"/>
    <lineage>
        <taxon>Bacteria</taxon>
        <taxon>Bacillati</taxon>
        <taxon>Candidatus Dormiibacterota</taxon>
        <taxon>Candidatus Dormibacteria</taxon>
        <taxon>Candidatus Dormibacterales</taxon>
        <taxon>Candidatus Dormibacteraceae</taxon>
        <taxon>Candidatus Dormiibacter</taxon>
    </lineage>
</organism>
<protein>
    <submittedName>
        <fullName evidence="1">Magnesium chelatase</fullName>
    </submittedName>
</protein>
<accession>A0A934KIB7</accession>